<feature type="compositionally biased region" description="Basic and acidic residues" evidence="4">
    <location>
        <begin position="384"/>
        <end position="393"/>
    </location>
</feature>
<dbReference type="OrthoDB" id="134773at2"/>
<dbReference type="Gene3D" id="1.25.40.10">
    <property type="entry name" value="Tetratricopeptide repeat domain"/>
    <property type="match status" value="2"/>
</dbReference>
<evidence type="ECO:0008006" key="9">
    <source>
        <dbReference type="Google" id="ProtNLM"/>
    </source>
</evidence>
<dbReference type="InterPro" id="IPR011990">
    <property type="entry name" value="TPR-like_helical_dom_sf"/>
</dbReference>
<keyword evidence="2" id="KW-0067">ATP-binding</keyword>
<feature type="region of interest" description="Disordered" evidence="4">
    <location>
        <begin position="346"/>
        <end position="393"/>
    </location>
</feature>
<comment type="caution">
    <text evidence="7">The sequence shown here is derived from an EMBL/GenBank/DDBJ whole genome shotgun (WGS) entry which is preliminary data.</text>
</comment>
<dbReference type="SUPFAM" id="SSF48452">
    <property type="entry name" value="TPR-like"/>
    <property type="match status" value="2"/>
</dbReference>
<dbReference type="GO" id="GO:0004016">
    <property type="term" value="F:adenylate cyclase activity"/>
    <property type="evidence" value="ECO:0007669"/>
    <property type="project" value="TreeGrafter"/>
</dbReference>
<evidence type="ECO:0000256" key="1">
    <source>
        <dbReference type="ARBA" id="ARBA00022741"/>
    </source>
</evidence>
<dbReference type="InterPro" id="IPR041664">
    <property type="entry name" value="AAA_16"/>
</dbReference>
<evidence type="ECO:0000256" key="4">
    <source>
        <dbReference type="SAM" id="MobiDB-lite"/>
    </source>
</evidence>
<dbReference type="EMBL" id="NQWI01000112">
    <property type="protein sequence ID" value="PDW01753.1"/>
    <property type="molecule type" value="Genomic_DNA"/>
</dbReference>
<keyword evidence="3" id="KW-0175">Coiled coil</keyword>
<dbReference type="SMART" id="SM01043">
    <property type="entry name" value="BTAD"/>
    <property type="match status" value="1"/>
</dbReference>
<evidence type="ECO:0000256" key="2">
    <source>
        <dbReference type="ARBA" id="ARBA00022840"/>
    </source>
</evidence>
<protein>
    <recommendedName>
        <fullName evidence="9">Bacterial transcriptional activator domain-containing protein</fullName>
    </recommendedName>
</protein>
<evidence type="ECO:0000313" key="7">
    <source>
        <dbReference type="EMBL" id="PDW01753.1"/>
    </source>
</evidence>
<evidence type="ECO:0000313" key="8">
    <source>
        <dbReference type="Proteomes" id="UP000220527"/>
    </source>
</evidence>
<gene>
    <name evidence="7" type="ORF">CJ255_17505</name>
</gene>
<dbReference type="SMART" id="SM00382">
    <property type="entry name" value="AAA"/>
    <property type="match status" value="1"/>
</dbReference>
<dbReference type="InterPro" id="IPR027417">
    <property type="entry name" value="P-loop_NTPase"/>
</dbReference>
<organism evidence="7 8">
    <name type="scientific">Candidatus Viridilinea mediisalina</name>
    <dbReference type="NCBI Taxonomy" id="2024553"/>
    <lineage>
        <taxon>Bacteria</taxon>
        <taxon>Bacillati</taxon>
        <taxon>Chloroflexota</taxon>
        <taxon>Chloroflexia</taxon>
        <taxon>Chloroflexales</taxon>
        <taxon>Chloroflexineae</taxon>
        <taxon>Oscillochloridaceae</taxon>
        <taxon>Candidatus Viridilinea</taxon>
    </lineage>
</organism>
<evidence type="ECO:0000259" key="5">
    <source>
        <dbReference type="SMART" id="SM00382"/>
    </source>
</evidence>
<dbReference type="SUPFAM" id="SSF52540">
    <property type="entry name" value="P-loop containing nucleoside triphosphate hydrolases"/>
    <property type="match status" value="1"/>
</dbReference>
<dbReference type="GO" id="GO:0005524">
    <property type="term" value="F:ATP binding"/>
    <property type="evidence" value="ECO:0007669"/>
    <property type="project" value="UniProtKB-KW"/>
</dbReference>
<keyword evidence="8" id="KW-1185">Reference proteome</keyword>
<dbReference type="Proteomes" id="UP000220527">
    <property type="component" value="Unassembled WGS sequence"/>
</dbReference>
<name>A0A2A6RFN2_9CHLR</name>
<dbReference type="PANTHER" id="PTHR16305:SF28">
    <property type="entry name" value="GUANYLATE CYCLASE DOMAIN-CONTAINING PROTEIN"/>
    <property type="match status" value="1"/>
</dbReference>
<dbReference type="PANTHER" id="PTHR16305">
    <property type="entry name" value="TESTICULAR SOLUBLE ADENYLYL CYCLASE"/>
    <property type="match status" value="1"/>
</dbReference>
<evidence type="ECO:0000259" key="6">
    <source>
        <dbReference type="SMART" id="SM01043"/>
    </source>
</evidence>
<dbReference type="CDD" id="cd00009">
    <property type="entry name" value="AAA"/>
    <property type="match status" value="1"/>
</dbReference>
<dbReference type="Gene3D" id="3.40.50.300">
    <property type="entry name" value="P-loop containing nucleotide triphosphate hydrolases"/>
    <property type="match status" value="1"/>
</dbReference>
<accession>A0A2A6RFN2</accession>
<feature type="domain" description="AAA+ ATPase" evidence="5">
    <location>
        <begin position="266"/>
        <end position="530"/>
    </location>
</feature>
<proteinExistence type="predicted"/>
<dbReference type="Pfam" id="PF03704">
    <property type="entry name" value="BTAD"/>
    <property type="match status" value="1"/>
</dbReference>
<evidence type="ECO:0000256" key="3">
    <source>
        <dbReference type="SAM" id="Coils"/>
    </source>
</evidence>
<feature type="domain" description="Bacterial transcriptional activator" evidence="6">
    <location>
        <begin position="97"/>
        <end position="231"/>
    </location>
</feature>
<dbReference type="RefSeq" id="WP_097645393.1">
    <property type="nucleotide sequence ID" value="NZ_NQWI01000112.1"/>
</dbReference>
<feature type="coiled-coil region" evidence="3">
    <location>
        <begin position="1010"/>
        <end position="1037"/>
    </location>
</feature>
<reference evidence="8" key="1">
    <citation type="submission" date="2017-08" db="EMBL/GenBank/DDBJ databases">
        <authorList>
            <person name="Grouzdev D.S."/>
            <person name="Gaisin V.A."/>
            <person name="Rysina M.S."/>
            <person name="Gorlenko V.M."/>
        </authorList>
    </citation>
    <scope>NUCLEOTIDE SEQUENCE [LARGE SCALE GENOMIC DNA]</scope>
    <source>
        <strain evidence="8">Kir15-3F</strain>
    </source>
</reference>
<dbReference type="GO" id="GO:0005737">
    <property type="term" value="C:cytoplasm"/>
    <property type="evidence" value="ECO:0007669"/>
    <property type="project" value="TreeGrafter"/>
</dbReference>
<sequence length="1283" mass="142304">MLQITILSTLHLSYNHEPRALAPGSRAHALLIFLLLHHARPLERTYLAAQLEPDVPERTARRRLSDALYQLRQVLPATRFSGDPLSLSFTLAPGDQCDLLAFEQCLAQPVEQLEAHALLALPAPLLGPELDYEWLLPARENLHLRLLNALEQAAAMAAQRNEWANVRDLLQRLLQLEPMRDSAQPALLRAYEALGATNEGLRQYEQWRTRLQQEFALSPDPASERAYTALCHNPSPSALLPATLPLVGRDNERRQFMEWMDRTSGRPSLILLEGGPGIGKSHLLAHVADDARWRDWTVAQASATTLGSVIEQALQPLLTPLQYEQLAAHMPSVWFARLRMLFGWQGGGEEPKNRRTEEPKNRRTEEQKYRGAEDTPYMLPPYGEEPKNGRTEEQKYRGVEDNPYMLPPYGEEPKNRRTEEQKYRGAEDNPYMLPPYDASENEPHRYDELMLRLIEGLTEHTPLLLILDDLHAAADSTLALLPQLASLRPLQALVVIISYRSSVRDDPERWPLLQRLAPLASGRMRLAPFDENACALLLQQSLGPCSHDLIAQLHQSSGGYPLLLRETLHLLIEQNALQRGSDGRWRSIPSSLVVPQLHDLDQTISRRFAHLEADAQTLVNLIALHGQPLGVQQLANATNWPVQHVIQQAQGLIQRHLLRAEREGYSCSHDMIDQAICARLSPAEQRHYHHMLFQALAHAGNNAFNLGRHAYGAHLWASAIPYLLQAASELRARADYRAALRSIDQALHALDQAEAGGTQHKTWRSAALFERIQIWRWYPPPNPAAYRHDLETLAELLPATGLPRLQLAIAQINYLLDQGANQAALGQATTQLASLEAARAPALAAQLHCQAGKAAQHLGESATSIEHLRQAQALASASGAIATEVGALGNLAIYDHFAGNFSAARAGYNQVLQRCEAHGLIMDGLIANANLASLDHAQGQLGAALAGYERVVIRLERYAAIDPPDLENLAEICIQIGAFTRAEVLLNQARMLWAERNGSAALTHCRLITLALARQDLSRAESELATLQAQASDDQRAAGEAALWQSLIALEQGQWAAVEPLLDQAEAIYAQMGVRFYHALISAMRSLTAVRQGQAEAAQTALEQAEAAMAGRLPTFIDPRYLMGLSAESLSLAHQAAGYFTAAWQECSNHASTLSPELAAGLHAAPYTQRLWWATQRQQADPHRLTRLPLKHAPTGRPLHPWEEVNILWELPTKAPSANETDWRHNALRSLITQASHQEAAATLSALAEALGLSMATISRELHTLRERGELLDTRGAKRRGEI</sequence>
<dbReference type="InterPro" id="IPR005158">
    <property type="entry name" value="BTAD"/>
</dbReference>
<dbReference type="InterPro" id="IPR003593">
    <property type="entry name" value="AAA+_ATPase"/>
</dbReference>
<keyword evidence="1" id="KW-0547">Nucleotide-binding</keyword>
<dbReference type="Gene3D" id="1.10.10.10">
    <property type="entry name" value="Winged helix-like DNA-binding domain superfamily/Winged helix DNA-binding domain"/>
    <property type="match status" value="1"/>
</dbReference>
<dbReference type="InterPro" id="IPR036388">
    <property type="entry name" value="WH-like_DNA-bd_sf"/>
</dbReference>
<feature type="compositionally biased region" description="Basic and acidic residues" evidence="4">
    <location>
        <begin position="349"/>
        <end position="373"/>
    </location>
</feature>
<dbReference type="Pfam" id="PF13191">
    <property type="entry name" value="AAA_16"/>
    <property type="match status" value="1"/>
</dbReference>